<dbReference type="InterPro" id="IPR051455">
    <property type="entry name" value="Bact_solute-bind_prot3"/>
</dbReference>
<dbReference type="InterPro" id="IPR018313">
    <property type="entry name" value="SBP_3_CS"/>
</dbReference>
<keyword evidence="3 5" id="KW-0732">Signal</keyword>
<dbReference type="SMART" id="SM00062">
    <property type="entry name" value="PBPb"/>
    <property type="match status" value="1"/>
</dbReference>
<gene>
    <name evidence="8" type="ORF">SSDG_05543</name>
</gene>
<dbReference type="GO" id="GO:0015276">
    <property type="term" value="F:ligand-gated monoatomic ion channel activity"/>
    <property type="evidence" value="ECO:0007669"/>
    <property type="project" value="InterPro"/>
</dbReference>
<proteinExistence type="inferred from homology"/>
<reference evidence="9" key="1">
    <citation type="submission" date="2008-02" db="EMBL/GenBank/DDBJ databases">
        <authorList>
            <consortium name="The Broad Institute Genome Sequencing Platform"/>
            <person name="Fischbach M."/>
            <person name="Ward D."/>
            <person name="Young S."/>
            <person name="Jaffe D."/>
            <person name="Gnerre S."/>
            <person name="Berlin A."/>
            <person name="Heiman D."/>
            <person name="Hepburn T."/>
            <person name="Sykes S."/>
            <person name="Alvarado L."/>
            <person name="Kodira C.D."/>
            <person name="Straight P."/>
            <person name="Clardy J."/>
            <person name="Hung D."/>
            <person name="Kolter R."/>
            <person name="Mekalanos J."/>
            <person name="Walker S."/>
            <person name="Walsh C.T."/>
            <person name="Lander E."/>
            <person name="Galagan J."/>
            <person name="Nusbaum C."/>
            <person name="Birren B."/>
        </authorList>
    </citation>
    <scope>NUCLEOTIDE SEQUENCE [LARGE SCALE GENOMIC DNA]</scope>
    <source>
        <strain evidence="9">ATCC 25486 / DSM 40338 / CBS 914.69 / JCM 4507 / NBRC 13074 / NRRL 2958 / 5647</strain>
    </source>
</reference>
<dbReference type="PROSITE" id="PS01039">
    <property type="entry name" value="SBP_BACTERIAL_3"/>
    <property type="match status" value="1"/>
</dbReference>
<dbReference type="SMART" id="SM00079">
    <property type="entry name" value="PBPe"/>
    <property type="match status" value="1"/>
</dbReference>
<evidence type="ECO:0000259" key="6">
    <source>
        <dbReference type="SMART" id="SM00062"/>
    </source>
</evidence>
<feature type="non-terminal residue" evidence="8">
    <location>
        <position position="312"/>
    </location>
</feature>
<dbReference type="GO" id="GO:0005576">
    <property type="term" value="C:extracellular region"/>
    <property type="evidence" value="ECO:0007669"/>
    <property type="project" value="TreeGrafter"/>
</dbReference>
<accession>B5HK54</accession>
<organism evidence="8 9">
    <name type="scientific">Streptomyces pristinaespiralis (strain ATCC 25486 / DSM 40338 / CBS 914.69 / JCM 4507 / KCC S-0507 / NBRC 13074 / NRRL 2958 / 5647)</name>
    <dbReference type="NCBI Taxonomy" id="457429"/>
    <lineage>
        <taxon>Bacteria</taxon>
        <taxon>Bacillati</taxon>
        <taxon>Actinomycetota</taxon>
        <taxon>Actinomycetes</taxon>
        <taxon>Kitasatosporales</taxon>
        <taxon>Streptomycetaceae</taxon>
        <taxon>Streptomyces</taxon>
    </lineage>
</organism>
<dbReference type="InterPro" id="IPR001638">
    <property type="entry name" value="Solute-binding_3/MltF_N"/>
</dbReference>
<dbReference type="EMBL" id="CM000950">
    <property type="protein sequence ID" value="EDY67215.2"/>
    <property type="molecule type" value="Genomic_DNA"/>
</dbReference>
<dbReference type="SUPFAM" id="SSF53850">
    <property type="entry name" value="Periplasmic binding protein-like II"/>
    <property type="match status" value="1"/>
</dbReference>
<dbReference type="AlphaFoldDB" id="B5HK54"/>
<dbReference type="Gene3D" id="3.40.190.10">
    <property type="entry name" value="Periplasmic binding protein-like II"/>
    <property type="match status" value="2"/>
</dbReference>
<dbReference type="InterPro" id="IPR001320">
    <property type="entry name" value="Iontro_rcpt_C"/>
</dbReference>
<evidence type="ECO:0000256" key="5">
    <source>
        <dbReference type="SAM" id="SignalP"/>
    </source>
</evidence>
<evidence type="ECO:0000313" key="9">
    <source>
        <dbReference type="Proteomes" id="UP000002805"/>
    </source>
</evidence>
<evidence type="ECO:0000256" key="2">
    <source>
        <dbReference type="ARBA" id="ARBA00022448"/>
    </source>
</evidence>
<dbReference type="PROSITE" id="PS51257">
    <property type="entry name" value="PROKAR_LIPOPROTEIN"/>
    <property type="match status" value="1"/>
</dbReference>
<reference evidence="9" key="2">
    <citation type="submission" date="2009-10" db="EMBL/GenBank/DDBJ databases">
        <title>The genome sequence of Streptomyces pristinaespiralis strain ATCC 25486.</title>
        <authorList>
            <consortium name="The Broad Institute Genome Sequencing Platform"/>
            <consortium name="Broad Institute Microbial Sequencing Center"/>
            <person name="Fischbach M."/>
            <person name="Godfrey P."/>
            <person name="Ward D."/>
            <person name="Young S."/>
            <person name="Zeng Q."/>
            <person name="Koehrsen M."/>
            <person name="Alvarado L."/>
            <person name="Berlin A.M."/>
            <person name="Bochicchio J."/>
            <person name="Borenstein D."/>
            <person name="Chapman S.B."/>
            <person name="Chen Z."/>
            <person name="Engels R."/>
            <person name="Freedman E."/>
            <person name="Gellesch M."/>
            <person name="Goldberg J."/>
            <person name="Griggs A."/>
            <person name="Gujja S."/>
            <person name="Heilman E.R."/>
            <person name="Heiman D.I."/>
            <person name="Hepburn T.A."/>
            <person name="Howarth C."/>
            <person name="Jen D."/>
            <person name="Larson L."/>
            <person name="Lewis B."/>
            <person name="Mehta T."/>
            <person name="Park D."/>
            <person name="Pearson M."/>
            <person name="Richards J."/>
            <person name="Roberts A."/>
            <person name="Saif S."/>
            <person name="Shea T.D."/>
            <person name="Shenoy N."/>
            <person name="Sisk P."/>
            <person name="Stolte C."/>
            <person name="Sykes S.N."/>
            <person name="Thomson T."/>
            <person name="Walk T."/>
            <person name="White J."/>
            <person name="Yandava C."/>
            <person name="Straight P."/>
            <person name="Clardy J."/>
            <person name="Hung D."/>
            <person name="Kolter R."/>
            <person name="Mekalanos J."/>
            <person name="Walker S."/>
            <person name="Walsh C.T."/>
            <person name="Wieland-Brown L.C."/>
            <person name="Haas B."/>
            <person name="Nusbaum C."/>
            <person name="Birren B."/>
        </authorList>
    </citation>
    <scope>NUCLEOTIDE SEQUENCE [LARGE SCALE GENOMIC DNA]</scope>
    <source>
        <strain evidence="9">ATCC 25486 / DSM 40338 / CBS 914.69 / JCM 4507 / NBRC 13074 / NRRL 2958 / 5647</strain>
    </source>
</reference>
<dbReference type="PANTHER" id="PTHR30085:SF6">
    <property type="entry name" value="ABC TRANSPORTER GLUTAMINE-BINDING PROTEIN GLNH"/>
    <property type="match status" value="1"/>
</dbReference>
<dbReference type="Pfam" id="PF00497">
    <property type="entry name" value="SBP_bac_3"/>
    <property type="match status" value="1"/>
</dbReference>
<comment type="similarity">
    <text evidence="1 4">Belongs to the bacterial solute-binding protein 3 family.</text>
</comment>
<dbReference type="PANTHER" id="PTHR30085">
    <property type="entry name" value="AMINO ACID ABC TRANSPORTER PERMEASE"/>
    <property type="match status" value="1"/>
</dbReference>
<keyword evidence="9" id="KW-1185">Reference proteome</keyword>
<dbReference type="eggNOG" id="COG0834">
    <property type="taxonomic scope" value="Bacteria"/>
</dbReference>
<protein>
    <submittedName>
        <fullName evidence="8">Glutamate binding periplasmic protein</fullName>
    </submittedName>
</protein>
<sequence>MKAYKSAAAAITVLAVALTATACGGDSESAGDGPTRQAKAEDLPKLPTYKVATDVDIDSPTLEKAQKAGKLVIGAKNDQPFLGFEDEKGNRSGFDIEIAKMIAADLGFSADKIEFKTVDTGVREAAISNGEVDLYVGTYTINEERKKKVAFAGPYYMAGADLLIREDDRTIAGPFSLEGKTVCSAKGSTALREIKKPEYNTRTVETAKYTECVQQLLEGKVDAVTTDDAILKGYAAQHAGKLKVVGQPFTEEPYGIGMAKDDEALRDAVSDALQAHDENGDYKLAYDATLGLSGSHYVGAADGPARLTAHRV</sequence>
<name>B5HK54_STRE2</name>
<feature type="domain" description="Solute-binding protein family 3/N-terminal" evidence="6">
    <location>
        <begin position="70"/>
        <end position="293"/>
    </location>
</feature>
<dbReference type="CDD" id="cd13690">
    <property type="entry name" value="PBP2_GluB"/>
    <property type="match status" value="1"/>
</dbReference>
<keyword evidence="2" id="KW-0813">Transport</keyword>
<evidence type="ECO:0000313" key="8">
    <source>
        <dbReference type="EMBL" id="EDY67215.2"/>
    </source>
</evidence>
<evidence type="ECO:0000256" key="4">
    <source>
        <dbReference type="RuleBase" id="RU003744"/>
    </source>
</evidence>
<evidence type="ECO:0000256" key="1">
    <source>
        <dbReference type="ARBA" id="ARBA00010333"/>
    </source>
</evidence>
<dbReference type="RefSeq" id="WP_005320864.1">
    <property type="nucleotide sequence ID" value="NZ_CM000950.1"/>
</dbReference>
<feature type="signal peptide" evidence="5">
    <location>
        <begin position="1"/>
        <end position="22"/>
    </location>
</feature>
<dbReference type="GO" id="GO:0016020">
    <property type="term" value="C:membrane"/>
    <property type="evidence" value="ECO:0007669"/>
    <property type="project" value="InterPro"/>
</dbReference>
<dbReference type="GO" id="GO:0030288">
    <property type="term" value="C:outer membrane-bounded periplasmic space"/>
    <property type="evidence" value="ECO:0007669"/>
    <property type="project" value="TreeGrafter"/>
</dbReference>
<dbReference type="GO" id="GO:0006865">
    <property type="term" value="P:amino acid transport"/>
    <property type="evidence" value="ECO:0007669"/>
    <property type="project" value="TreeGrafter"/>
</dbReference>
<feature type="domain" description="Ionotropic glutamate receptor C-terminal" evidence="7">
    <location>
        <begin position="70"/>
        <end position="283"/>
    </location>
</feature>
<dbReference type="HOGENOM" id="CLU_019602_18_4_11"/>
<evidence type="ECO:0000259" key="7">
    <source>
        <dbReference type="SMART" id="SM00079"/>
    </source>
</evidence>
<dbReference type="Proteomes" id="UP000002805">
    <property type="component" value="Chromosome"/>
</dbReference>
<evidence type="ECO:0000256" key="3">
    <source>
        <dbReference type="ARBA" id="ARBA00022729"/>
    </source>
</evidence>
<feature type="chain" id="PRO_5002831790" evidence="5">
    <location>
        <begin position="23"/>
        <end position="312"/>
    </location>
</feature>